<dbReference type="AlphaFoldDB" id="A0AAE0LLK9"/>
<evidence type="ECO:0000256" key="1">
    <source>
        <dbReference type="SAM" id="Phobius"/>
    </source>
</evidence>
<feature type="transmembrane region" description="Helical" evidence="1">
    <location>
        <begin position="76"/>
        <end position="100"/>
    </location>
</feature>
<keyword evidence="1" id="KW-1133">Transmembrane helix</keyword>
<protein>
    <submittedName>
        <fullName evidence="2">Uncharacterized protein</fullName>
    </submittedName>
</protein>
<evidence type="ECO:0000313" key="3">
    <source>
        <dbReference type="Proteomes" id="UP001190700"/>
    </source>
</evidence>
<keyword evidence="3" id="KW-1185">Reference proteome</keyword>
<sequence>MLRNFIKPDVEECQHMPKSYYDYSNDVLLLLSLQGDHAAAAERLTREIMVVDKVDWDAAQPRLKEMREHNKENRSLITLPYCFGIAASVTAGISSFWLVFDLETALAFNTHFVTTDVADPEDLETMLEVGSWTWNWMEPPLGQLSFFLLCLQFARAQLQNLGVKPYTGYVLKYRANRLVKRFPTYDKKIVEDFSSSDTLW</sequence>
<accession>A0AAE0LLK9</accession>
<keyword evidence="1" id="KW-0812">Transmembrane</keyword>
<evidence type="ECO:0000313" key="2">
    <source>
        <dbReference type="EMBL" id="KAK3289174.1"/>
    </source>
</evidence>
<dbReference type="Proteomes" id="UP001190700">
    <property type="component" value="Unassembled WGS sequence"/>
</dbReference>
<name>A0AAE0LLK9_9CHLO</name>
<organism evidence="2 3">
    <name type="scientific">Cymbomonas tetramitiformis</name>
    <dbReference type="NCBI Taxonomy" id="36881"/>
    <lineage>
        <taxon>Eukaryota</taxon>
        <taxon>Viridiplantae</taxon>
        <taxon>Chlorophyta</taxon>
        <taxon>Pyramimonadophyceae</taxon>
        <taxon>Pyramimonadales</taxon>
        <taxon>Pyramimonadaceae</taxon>
        <taxon>Cymbomonas</taxon>
    </lineage>
</organism>
<proteinExistence type="predicted"/>
<keyword evidence="1" id="KW-0472">Membrane</keyword>
<comment type="caution">
    <text evidence="2">The sequence shown here is derived from an EMBL/GenBank/DDBJ whole genome shotgun (WGS) entry which is preliminary data.</text>
</comment>
<gene>
    <name evidence="2" type="ORF">CYMTET_3378</name>
</gene>
<reference evidence="2 3" key="1">
    <citation type="journal article" date="2015" name="Genome Biol. Evol.">
        <title>Comparative Genomics of a Bacterivorous Green Alga Reveals Evolutionary Causalities and Consequences of Phago-Mixotrophic Mode of Nutrition.</title>
        <authorList>
            <person name="Burns J.A."/>
            <person name="Paasch A."/>
            <person name="Narechania A."/>
            <person name="Kim E."/>
        </authorList>
    </citation>
    <scope>NUCLEOTIDE SEQUENCE [LARGE SCALE GENOMIC DNA]</scope>
    <source>
        <strain evidence="2 3">PLY_AMNH</strain>
    </source>
</reference>
<dbReference type="EMBL" id="LGRX02000207">
    <property type="protein sequence ID" value="KAK3289174.1"/>
    <property type="molecule type" value="Genomic_DNA"/>
</dbReference>